<dbReference type="EMBL" id="JBHUEN010000050">
    <property type="protein sequence ID" value="MFD1883510.1"/>
    <property type="molecule type" value="Genomic_DNA"/>
</dbReference>
<organism evidence="1 2">
    <name type="scientific">Paracoccus pacificus</name>
    <dbReference type="NCBI Taxonomy" id="1463598"/>
    <lineage>
        <taxon>Bacteria</taxon>
        <taxon>Pseudomonadati</taxon>
        <taxon>Pseudomonadota</taxon>
        <taxon>Alphaproteobacteria</taxon>
        <taxon>Rhodobacterales</taxon>
        <taxon>Paracoccaceae</taxon>
        <taxon>Paracoccus</taxon>
    </lineage>
</organism>
<evidence type="ECO:0008006" key="3">
    <source>
        <dbReference type="Google" id="ProtNLM"/>
    </source>
</evidence>
<sequence length="249" mass="28551">MIPDAYELKRIVRAHRERFWMPDLLDGFEFAPVWRFADQERFDSDEVDALARRLAAGPQRLPHPDTIFELRDRGPQIRSQIVYARQRPDGIEALWLSLWRSPRRWTDVHAYVWIADGGVAEFAANPALEDVEMAEQCGQAAAAIVWRGLAILSQAADVRERRVPSTRRKPFARAGVQGWVWRQVAIDPARLRAATPPQGGSHASPRWHIRRGHWRQLADGRRIFVRQCEVGDPTRGGIVKDYAVEMPQP</sequence>
<accession>A0ABW4RBR1</accession>
<gene>
    <name evidence="1" type="ORF">ACFSCT_17510</name>
</gene>
<keyword evidence="2" id="KW-1185">Reference proteome</keyword>
<reference evidence="2" key="1">
    <citation type="journal article" date="2019" name="Int. J. Syst. Evol. Microbiol.">
        <title>The Global Catalogue of Microorganisms (GCM) 10K type strain sequencing project: providing services to taxonomists for standard genome sequencing and annotation.</title>
        <authorList>
            <consortium name="The Broad Institute Genomics Platform"/>
            <consortium name="The Broad Institute Genome Sequencing Center for Infectious Disease"/>
            <person name="Wu L."/>
            <person name="Ma J."/>
        </authorList>
    </citation>
    <scope>NUCLEOTIDE SEQUENCE [LARGE SCALE GENOMIC DNA]</scope>
    <source>
        <strain evidence="2">CCUG 56029</strain>
    </source>
</reference>
<protein>
    <recommendedName>
        <fullName evidence="3">RES domain-containing protein</fullName>
    </recommendedName>
</protein>
<dbReference type="RefSeq" id="WP_379144963.1">
    <property type="nucleotide sequence ID" value="NZ_JBHUEN010000050.1"/>
</dbReference>
<proteinExistence type="predicted"/>
<evidence type="ECO:0000313" key="2">
    <source>
        <dbReference type="Proteomes" id="UP001597213"/>
    </source>
</evidence>
<comment type="caution">
    <text evidence="1">The sequence shown here is derived from an EMBL/GenBank/DDBJ whole genome shotgun (WGS) entry which is preliminary data.</text>
</comment>
<name>A0ABW4RBR1_9RHOB</name>
<evidence type="ECO:0000313" key="1">
    <source>
        <dbReference type="EMBL" id="MFD1883510.1"/>
    </source>
</evidence>
<dbReference type="Proteomes" id="UP001597213">
    <property type="component" value="Unassembled WGS sequence"/>
</dbReference>